<protein>
    <recommendedName>
        <fullName evidence="5 13">Signal peptidase complex catalytic subunit SEC11</fullName>
        <ecNumber evidence="4 13">3.4.21.89</ecNumber>
    </recommendedName>
</protein>
<dbReference type="GO" id="GO:0006465">
    <property type="term" value="P:signal peptide processing"/>
    <property type="evidence" value="ECO:0007669"/>
    <property type="project" value="UniProtKB-UniRule"/>
</dbReference>
<name>A0AAE1Q037_9EUCA</name>
<dbReference type="InterPro" id="IPR036286">
    <property type="entry name" value="LexA/Signal_pep-like_sf"/>
</dbReference>
<dbReference type="PANTHER" id="PTHR10806:SF6">
    <property type="entry name" value="SIGNAL PEPTIDASE COMPLEX CATALYTIC SUBUNIT SEC11"/>
    <property type="match status" value="1"/>
</dbReference>
<proteinExistence type="inferred from homology"/>
<accession>A0AAE1Q037</accession>
<dbReference type="InterPro" id="IPR019758">
    <property type="entry name" value="Pept_S26A_signal_pept_1_CS"/>
</dbReference>
<evidence type="ECO:0000256" key="6">
    <source>
        <dbReference type="ARBA" id="ARBA00022670"/>
    </source>
</evidence>
<evidence type="ECO:0000256" key="3">
    <source>
        <dbReference type="ARBA" id="ARBA00011035"/>
    </source>
</evidence>
<dbReference type="GO" id="GO:0009003">
    <property type="term" value="F:signal peptidase activity"/>
    <property type="evidence" value="ECO:0007669"/>
    <property type="project" value="UniProtKB-EC"/>
</dbReference>
<keyword evidence="8 13" id="KW-0378">Hydrolase</keyword>
<evidence type="ECO:0000256" key="12">
    <source>
        <dbReference type="ARBA" id="ARBA00045533"/>
    </source>
</evidence>
<evidence type="ECO:0000256" key="8">
    <source>
        <dbReference type="ARBA" id="ARBA00022801"/>
    </source>
</evidence>
<comment type="catalytic activity">
    <reaction evidence="1 13">
        <text>Cleavage of hydrophobic, N-terminal signal or leader sequences from secreted and periplasmic proteins.</text>
        <dbReference type="EC" id="3.4.21.89"/>
    </reaction>
</comment>
<dbReference type="FunFam" id="2.10.109.10:FF:000003">
    <property type="entry name" value="Signal peptidase complex catalytic subunit SEC11"/>
    <property type="match status" value="1"/>
</dbReference>
<sequence length="141" mass="16202">MEPNDNKLYILDGGMEPAFHRGHMLFLTNYEQEPIRVGQIVVFKVDRTRHNIPIVHRVIKVHEKEDGTVKLLTKGDNNNVDDRGLYVNGQAWLNRKDVVDRAQGYVPFIGIVPIIINDYPMFKYGVYSGLGVQYWVKIGGF</sequence>
<comment type="caution">
    <text evidence="14">The sequence shown here is derived from an EMBL/GenBank/DDBJ whole genome shotgun (WGS) entry which is preliminary data.</text>
</comment>
<evidence type="ECO:0000256" key="10">
    <source>
        <dbReference type="ARBA" id="ARBA00022989"/>
    </source>
</evidence>
<dbReference type="SUPFAM" id="SSF51306">
    <property type="entry name" value="LexA/Signal peptidase"/>
    <property type="match status" value="1"/>
</dbReference>
<evidence type="ECO:0000256" key="7">
    <source>
        <dbReference type="ARBA" id="ARBA00022692"/>
    </source>
</evidence>
<keyword evidence="13" id="KW-0256">Endoplasmic reticulum</keyword>
<dbReference type="CDD" id="cd06530">
    <property type="entry name" value="S26_SPase_I"/>
    <property type="match status" value="1"/>
</dbReference>
<evidence type="ECO:0000256" key="4">
    <source>
        <dbReference type="ARBA" id="ARBA00013208"/>
    </source>
</evidence>
<dbReference type="EC" id="3.4.21.89" evidence="4 13"/>
<comment type="subunit">
    <text evidence="13">Component of the signal peptidase complex.</text>
</comment>
<dbReference type="GO" id="GO:0004252">
    <property type="term" value="F:serine-type endopeptidase activity"/>
    <property type="evidence" value="ECO:0007669"/>
    <property type="project" value="InterPro"/>
</dbReference>
<evidence type="ECO:0000256" key="1">
    <source>
        <dbReference type="ARBA" id="ARBA00000677"/>
    </source>
</evidence>
<organism evidence="14 15">
    <name type="scientific">Petrolisthes manimaculis</name>
    <dbReference type="NCBI Taxonomy" id="1843537"/>
    <lineage>
        <taxon>Eukaryota</taxon>
        <taxon>Metazoa</taxon>
        <taxon>Ecdysozoa</taxon>
        <taxon>Arthropoda</taxon>
        <taxon>Crustacea</taxon>
        <taxon>Multicrustacea</taxon>
        <taxon>Malacostraca</taxon>
        <taxon>Eumalacostraca</taxon>
        <taxon>Eucarida</taxon>
        <taxon>Decapoda</taxon>
        <taxon>Pleocyemata</taxon>
        <taxon>Anomura</taxon>
        <taxon>Galatheoidea</taxon>
        <taxon>Porcellanidae</taxon>
        <taxon>Petrolisthes</taxon>
    </lineage>
</organism>
<evidence type="ECO:0000256" key="2">
    <source>
        <dbReference type="ARBA" id="ARBA00004648"/>
    </source>
</evidence>
<dbReference type="PRINTS" id="PR00728">
    <property type="entry name" value="SIGNALPTASE"/>
</dbReference>
<dbReference type="PROSITE" id="PS00761">
    <property type="entry name" value="SPASE_I_3"/>
    <property type="match status" value="1"/>
</dbReference>
<gene>
    <name evidence="14" type="ORF">Pmani_011482</name>
</gene>
<dbReference type="NCBIfam" id="TIGR02228">
    <property type="entry name" value="sigpep_I_arch"/>
    <property type="match status" value="1"/>
</dbReference>
<keyword evidence="15" id="KW-1185">Reference proteome</keyword>
<dbReference type="PANTHER" id="PTHR10806">
    <property type="entry name" value="SIGNAL PEPTIDASE COMPLEX CATALYTIC SUBUNIT SEC11"/>
    <property type="match status" value="1"/>
</dbReference>
<keyword evidence="7" id="KW-0812">Transmembrane</keyword>
<reference evidence="14" key="1">
    <citation type="submission" date="2023-11" db="EMBL/GenBank/DDBJ databases">
        <title>Genome assemblies of two species of porcelain crab, Petrolisthes cinctipes and Petrolisthes manimaculis (Anomura: Porcellanidae).</title>
        <authorList>
            <person name="Angst P."/>
        </authorList>
    </citation>
    <scope>NUCLEOTIDE SEQUENCE</scope>
    <source>
        <strain evidence="14">PB745_02</strain>
        <tissue evidence="14">Gill</tissue>
    </source>
</reference>
<evidence type="ECO:0000256" key="13">
    <source>
        <dbReference type="RuleBase" id="RU362047"/>
    </source>
</evidence>
<evidence type="ECO:0000313" key="14">
    <source>
        <dbReference type="EMBL" id="KAK4317483.1"/>
    </source>
</evidence>
<dbReference type="InterPro" id="IPR001733">
    <property type="entry name" value="Peptidase_S26B"/>
</dbReference>
<keyword evidence="6 13" id="KW-0645">Protease</keyword>
<evidence type="ECO:0000313" key="15">
    <source>
        <dbReference type="Proteomes" id="UP001292094"/>
    </source>
</evidence>
<comment type="subcellular location">
    <subcellularLocation>
        <location evidence="2">Endoplasmic reticulum membrane</location>
        <topology evidence="2">Single-pass type II membrane protein</topology>
    </subcellularLocation>
</comment>
<dbReference type="Proteomes" id="UP001292094">
    <property type="component" value="Unassembled WGS sequence"/>
</dbReference>
<dbReference type="AlphaFoldDB" id="A0AAE1Q037"/>
<keyword evidence="11" id="KW-0472">Membrane</keyword>
<dbReference type="GO" id="GO:0005787">
    <property type="term" value="C:signal peptidase complex"/>
    <property type="evidence" value="ECO:0007669"/>
    <property type="project" value="TreeGrafter"/>
</dbReference>
<keyword evidence="9" id="KW-0735">Signal-anchor</keyword>
<evidence type="ECO:0000256" key="5">
    <source>
        <dbReference type="ARBA" id="ARBA00019685"/>
    </source>
</evidence>
<evidence type="ECO:0000256" key="11">
    <source>
        <dbReference type="ARBA" id="ARBA00023136"/>
    </source>
</evidence>
<dbReference type="InterPro" id="IPR019533">
    <property type="entry name" value="Peptidase_S26"/>
</dbReference>
<keyword evidence="10" id="KW-1133">Transmembrane helix</keyword>
<comment type="similarity">
    <text evidence="3 13">Belongs to the peptidase S26B family.</text>
</comment>
<dbReference type="EMBL" id="JAWZYT010000919">
    <property type="protein sequence ID" value="KAK4317483.1"/>
    <property type="molecule type" value="Genomic_DNA"/>
</dbReference>
<evidence type="ECO:0000256" key="9">
    <source>
        <dbReference type="ARBA" id="ARBA00022968"/>
    </source>
</evidence>
<comment type="function">
    <text evidence="12">Catalytic component of the signal peptidase complex (SPC) which catalyzes the cleavage of N-terminal signal sequences from nascent proteins as they are translocated into the lumen of the endoplasmic reticulum. Specifically cleaves N-terminal signal peptides that contain a hydrophobic alpha-helix (h-region) shorter than 18-20 amino acids.</text>
</comment>